<dbReference type="PROSITE" id="PS00615">
    <property type="entry name" value="C_TYPE_LECTIN_1"/>
    <property type="match status" value="1"/>
</dbReference>
<sequence>MTWNDAARICTLEGGHILSIKSQEKFELIKELTIDEWRLFSHEDYWIGLAEPSQGFLVWADCTGMTYERRKVESYNDNEKCYVIKHHAPYIWESKKCDESNYFACETIVLGDCDEQITTVLNANRMGSYTGMSTTDCQSNCSSSPTCWSGISTDEGRCMLMEFRTGSEPLSNVTMFRKSCLQVRVKEETEMPDLPDTNQDLNPLLGCSLDTSTSVFTPSVALVQPYMSATDTSCLEFETITEYETIRTTETFNVTETIMNVTSTVNVTYNVIVTSTSVESLTTREIDYSTMFTLTSTVNYTETYNFISTVYDTICMVNCSHASNLYLSTDDPSLVEAISSMEKDLIVDKTTTSAYKRTLSSAPDGRTSSCVIGVAGLAILVALFSFILLGDLPLVVRYFKAAFDIRCRCR</sequence>
<dbReference type="Pfam" id="PF00059">
    <property type="entry name" value="Lectin_C"/>
    <property type="match status" value="1"/>
</dbReference>
<keyword evidence="2" id="KW-1133">Transmembrane helix</keyword>
<protein>
    <recommendedName>
        <fullName evidence="3">C-type lectin domain-containing protein</fullName>
    </recommendedName>
</protein>
<keyword evidence="5" id="KW-1185">Reference proteome</keyword>
<evidence type="ECO:0000259" key="3">
    <source>
        <dbReference type="PROSITE" id="PS50041"/>
    </source>
</evidence>
<dbReference type="CDD" id="cd00037">
    <property type="entry name" value="CLECT"/>
    <property type="match status" value="1"/>
</dbReference>
<keyword evidence="2" id="KW-0472">Membrane</keyword>
<name>A0A8S3RM90_MYTED</name>
<feature type="transmembrane region" description="Helical" evidence="2">
    <location>
        <begin position="371"/>
        <end position="396"/>
    </location>
</feature>
<dbReference type="InterPro" id="IPR018378">
    <property type="entry name" value="C-type_lectin_CS"/>
</dbReference>
<evidence type="ECO:0000313" key="4">
    <source>
        <dbReference type="EMBL" id="CAG2207795.1"/>
    </source>
</evidence>
<dbReference type="AlphaFoldDB" id="A0A8S3RM90"/>
<dbReference type="SMART" id="SM00034">
    <property type="entry name" value="CLECT"/>
    <property type="match status" value="1"/>
</dbReference>
<dbReference type="OrthoDB" id="7357196at2759"/>
<comment type="caution">
    <text evidence="4">The sequence shown here is derived from an EMBL/GenBank/DDBJ whole genome shotgun (WGS) entry which is preliminary data.</text>
</comment>
<evidence type="ECO:0000313" key="5">
    <source>
        <dbReference type="Proteomes" id="UP000683360"/>
    </source>
</evidence>
<feature type="domain" description="C-type lectin" evidence="3">
    <location>
        <begin position="1"/>
        <end position="106"/>
    </location>
</feature>
<gene>
    <name evidence="4" type="ORF">MEDL_22031</name>
</gene>
<evidence type="ECO:0000256" key="2">
    <source>
        <dbReference type="SAM" id="Phobius"/>
    </source>
</evidence>
<reference evidence="4" key="1">
    <citation type="submission" date="2021-03" db="EMBL/GenBank/DDBJ databases">
        <authorList>
            <person name="Bekaert M."/>
        </authorList>
    </citation>
    <scope>NUCLEOTIDE SEQUENCE</scope>
</reference>
<dbReference type="EMBL" id="CAJPWZ010001091">
    <property type="protein sequence ID" value="CAG2207795.1"/>
    <property type="molecule type" value="Genomic_DNA"/>
</dbReference>
<dbReference type="InterPro" id="IPR016187">
    <property type="entry name" value="CTDL_fold"/>
</dbReference>
<dbReference type="PROSITE" id="PS50041">
    <property type="entry name" value="C_TYPE_LECTIN_2"/>
    <property type="match status" value="1"/>
</dbReference>
<proteinExistence type="predicted"/>
<evidence type="ECO:0000256" key="1">
    <source>
        <dbReference type="ARBA" id="ARBA00023157"/>
    </source>
</evidence>
<dbReference type="Proteomes" id="UP000683360">
    <property type="component" value="Unassembled WGS sequence"/>
</dbReference>
<accession>A0A8S3RM90</accession>
<dbReference type="Gene3D" id="3.10.100.10">
    <property type="entry name" value="Mannose-Binding Protein A, subunit A"/>
    <property type="match status" value="1"/>
</dbReference>
<dbReference type="InterPro" id="IPR016186">
    <property type="entry name" value="C-type_lectin-like/link_sf"/>
</dbReference>
<dbReference type="SUPFAM" id="SSF56436">
    <property type="entry name" value="C-type lectin-like"/>
    <property type="match status" value="1"/>
</dbReference>
<organism evidence="4 5">
    <name type="scientific">Mytilus edulis</name>
    <name type="common">Blue mussel</name>
    <dbReference type="NCBI Taxonomy" id="6550"/>
    <lineage>
        <taxon>Eukaryota</taxon>
        <taxon>Metazoa</taxon>
        <taxon>Spiralia</taxon>
        <taxon>Lophotrochozoa</taxon>
        <taxon>Mollusca</taxon>
        <taxon>Bivalvia</taxon>
        <taxon>Autobranchia</taxon>
        <taxon>Pteriomorphia</taxon>
        <taxon>Mytilida</taxon>
        <taxon>Mytiloidea</taxon>
        <taxon>Mytilidae</taxon>
        <taxon>Mytilinae</taxon>
        <taxon>Mytilus</taxon>
    </lineage>
</organism>
<dbReference type="InterPro" id="IPR001304">
    <property type="entry name" value="C-type_lectin-like"/>
</dbReference>
<keyword evidence="1" id="KW-1015">Disulfide bond</keyword>
<keyword evidence="2" id="KW-0812">Transmembrane</keyword>